<dbReference type="InterPro" id="IPR045211">
    <property type="entry name" value="TFP11/STIP/Ntr1"/>
</dbReference>
<dbReference type="PANTHER" id="PTHR23329">
    <property type="entry name" value="TUFTELIN-INTERACTING PROTEIN 11-RELATED"/>
    <property type="match status" value="1"/>
</dbReference>
<dbReference type="Proteomes" id="UP000823674">
    <property type="component" value="Chromosome A06"/>
</dbReference>
<dbReference type="PANTHER" id="PTHR23329:SF1">
    <property type="entry name" value="TUFTELIN-INTERACTING PROTEIN 11"/>
    <property type="match status" value="1"/>
</dbReference>
<evidence type="ECO:0000313" key="3">
    <source>
        <dbReference type="EMBL" id="KAG5392437.1"/>
    </source>
</evidence>
<reference evidence="3 4" key="1">
    <citation type="submission" date="2021-03" db="EMBL/GenBank/DDBJ databases">
        <authorList>
            <person name="King G.J."/>
            <person name="Bancroft I."/>
            <person name="Baten A."/>
            <person name="Bloomfield J."/>
            <person name="Borpatragohain P."/>
            <person name="He Z."/>
            <person name="Irish N."/>
            <person name="Irwin J."/>
            <person name="Liu K."/>
            <person name="Mauleon R.P."/>
            <person name="Moore J."/>
            <person name="Morris R."/>
            <person name="Ostergaard L."/>
            <person name="Wang B."/>
            <person name="Wells R."/>
        </authorList>
    </citation>
    <scope>NUCLEOTIDE SEQUENCE [LARGE SCALE GENOMIC DNA]</scope>
    <source>
        <strain evidence="3">R-o-18</strain>
        <tissue evidence="3">Leaf</tissue>
    </source>
</reference>
<gene>
    <name evidence="3" type="primary">A06g501720.1_BraROA</name>
    <name evidence="3" type="ORF">IGI04_022400</name>
</gene>
<dbReference type="InterPro" id="IPR022783">
    <property type="entry name" value="GCFC_dom"/>
</dbReference>
<dbReference type="Pfam" id="PF07842">
    <property type="entry name" value="GCFC"/>
    <property type="match status" value="1"/>
</dbReference>
<feature type="coiled-coil region" evidence="1">
    <location>
        <begin position="82"/>
        <end position="109"/>
    </location>
</feature>
<evidence type="ECO:0000259" key="2">
    <source>
        <dbReference type="Pfam" id="PF07842"/>
    </source>
</evidence>
<keyword evidence="1" id="KW-0175">Coiled coil</keyword>
<proteinExistence type="predicted"/>
<feature type="domain" description="GCF C-terminal" evidence="2">
    <location>
        <begin position="148"/>
        <end position="377"/>
    </location>
</feature>
<dbReference type="EMBL" id="JADBGQ010000006">
    <property type="protein sequence ID" value="KAG5392437.1"/>
    <property type="molecule type" value="Genomic_DNA"/>
</dbReference>
<sequence length="378" mass="43830">MIERGGRNLWKKSKARKEVYVTAEELLEKKQEEGFGGGQTIIDMRGPQVRIVTNLENLDADEKGRDVDVPMPELQHNLRLIVDLVEHEIQKIDRDLRNERESALSLQQEKEMLIMEEERQNTDLNNMEYIEDEISQIEVENMSGSLTLDSLAIRFEDLQTSYPDDYNLCNLSTIACSLALPLFIRMFQGWDPLRDAVHGLKAVCSWRKLLEVEDNQSIWVLSTPYSQLVSEVVLPAVRIAGINTREPRDPEPMLRFLETWDNLLPSSVLHTILDTVVLPKLSTAVEYWDPRRELVAIHVWVHPWLPILGQKLEFLYQIIQMKLSSVLDAWHPSDPSAYTILTPWKTVFDATSWEQLMRRYIVPKLQLAMQEFQINPAN</sequence>
<evidence type="ECO:0000313" key="4">
    <source>
        <dbReference type="Proteomes" id="UP000823674"/>
    </source>
</evidence>
<organism evidence="3 4">
    <name type="scientific">Brassica rapa subsp. trilocularis</name>
    <dbReference type="NCBI Taxonomy" id="1813537"/>
    <lineage>
        <taxon>Eukaryota</taxon>
        <taxon>Viridiplantae</taxon>
        <taxon>Streptophyta</taxon>
        <taxon>Embryophyta</taxon>
        <taxon>Tracheophyta</taxon>
        <taxon>Spermatophyta</taxon>
        <taxon>Magnoliopsida</taxon>
        <taxon>eudicotyledons</taxon>
        <taxon>Gunneridae</taxon>
        <taxon>Pentapetalae</taxon>
        <taxon>rosids</taxon>
        <taxon>malvids</taxon>
        <taxon>Brassicales</taxon>
        <taxon>Brassicaceae</taxon>
        <taxon>Brassiceae</taxon>
        <taxon>Brassica</taxon>
    </lineage>
</organism>
<evidence type="ECO:0000256" key="1">
    <source>
        <dbReference type="SAM" id="Coils"/>
    </source>
</evidence>
<protein>
    <recommendedName>
        <fullName evidence="2">GCF C-terminal domain-containing protein</fullName>
    </recommendedName>
</protein>
<comment type="caution">
    <text evidence="3">The sequence shown here is derived from an EMBL/GenBank/DDBJ whole genome shotgun (WGS) entry which is preliminary data.</text>
</comment>
<name>A0ABQ7M0V9_BRACM</name>
<accession>A0ABQ7M0V9</accession>
<keyword evidence="4" id="KW-1185">Reference proteome</keyword>